<dbReference type="OMA" id="IKMQAKF"/>
<evidence type="ECO:0000313" key="2">
    <source>
        <dbReference type="RefSeq" id="XP_055863370.1"/>
    </source>
</evidence>
<dbReference type="GeneID" id="106050539"/>
<dbReference type="InterPro" id="IPR052580">
    <property type="entry name" value="Lipid_Hydrolase"/>
</dbReference>
<keyword evidence="1" id="KW-1185">Reference proteome</keyword>
<dbReference type="Proteomes" id="UP001165740">
    <property type="component" value="Chromosome 13"/>
</dbReference>
<dbReference type="PANTHER" id="PTHR46394">
    <property type="entry name" value="ANNEXIN"/>
    <property type="match status" value="1"/>
</dbReference>
<gene>
    <name evidence="2" type="primary">LOC106050539</name>
</gene>
<dbReference type="RefSeq" id="XP_055863370.1">
    <property type="nucleotide sequence ID" value="XM_056007395.1"/>
</dbReference>
<accession>A0A9W2YL48</accession>
<sequence>MQAKFQGSRRTEVKNLSQFFSAVGNTLMSNLAYLFLKENDEDRTVGINTGHIQTLDYNLETADKEFVIQRGYNATKAFLQYYVVQNTQTKKKPRQ</sequence>
<organism evidence="1 2">
    <name type="scientific">Biomphalaria glabrata</name>
    <name type="common">Bloodfluke planorb</name>
    <name type="synonym">Freshwater snail</name>
    <dbReference type="NCBI Taxonomy" id="6526"/>
    <lineage>
        <taxon>Eukaryota</taxon>
        <taxon>Metazoa</taxon>
        <taxon>Spiralia</taxon>
        <taxon>Lophotrochozoa</taxon>
        <taxon>Mollusca</taxon>
        <taxon>Gastropoda</taxon>
        <taxon>Heterobranchia</taxon>
        <taxon>Euthyneura</taxon>
        <taxon>Panpulmonata</taxon>
        <taxon>Hygrophila</taxon>
        <taxon>Lymnaeoidea</taxon>
        <taxon>Planorbidae</taxon>
        <taxon>Biomphalaria</taxon>
    </lineage>
</organism>
<evidence type="ECO:0000313" key="1">
    <source>
        <dbReference type="Proteomes" id="UP001165740"/>
    </source>
</evidence>
<reference evidence="2" key="1">
    <citation type="submission" date="2025-08" db="UniProtKB">
        <authorList>
            <consortium name="RefSeq"/>
        </authorList>
    </citation>
    <scope>IDENTIFICATION</scope>
</reference>
<dbReference type="PANTHER" id="PTHR46394:SF1">
    <property type="entry name" value="PNPLA DOMAIN-CONTAINING PROTEIN"/>
    <property type="match status" value="1"/>
</dbReference>
<dbReference type="AlphaFoldDB" id="A0A9W2YL48"/>
<name>A0A9W2YL48_BIOGL</name>
<protein>
    <submittedName>
        <fullName evidence="2">Uncharacterized protein LOC106050539 isoform X2</fullName>
    </submittedName>
</protein>
<proteinExistence type="predicted"/>